<keyword evidence="2 4" id="KW-0547">Nucleotide-binding</keyword>
<comment type="caution">
    <text evidence="6">The sequence shown here is derived from an EMBL/GenBank/DDBJ whole genome shotgun (WGS) entry which is preliminary data.</text>
</comment>
<feature type="binding site" evidence="4">
    <location>
        <begin position="4"/>
        <end position="8"/>
    </location>
    <ligand>
        <name>ATP</name>
        <dbReference type="ChEBI" id="CHEBI:30616"/>
    </ligand>
</feature>
<dbReference type="Gene3D" id="3.40.50.10420">
    <property type="entry name" value="NagB/RpiA/CoA transferase-like"/>
    <property type="match status" value="1"/>
</dbReference>
<feature type="binding site" evidence="4">
    <location>
        <position position="55"/>
    </location>
    <ligand>
        <name>substrate</name>
    </ligand>
</feature>
<dbReference type="RefSeq" id="WP_022398619.1">
    <property type="nucleotide sequence ID" value="NZ_JBGKFY010000002.1"/>
</dbReference>
<dbReference type="GO" id="GO:0009396">
    <property type="term" value="P:folic acid-containing compound biosynthetic process"/>
    <property type="evidence" value="ECO:0007669"/>
    <property type="project" value="TreeGrafter"/>
</dbReference>
<evidence type="ECO:0000256" key="5">
    <source>
        <dbReference type="RuleBase" id="RU361279"/>
    </source>
</evidence>
<comment type="similarity">
    <text evidence="1 5">Belongs to the 5-formyltetrahydrofolate cyclo-ligase family.</text>
</comment>
<dbReference type="GO" id="GO:0030272">
    <property type="term" value="F:5-formyltetrahydrofolate cyclo-ligase activity"/>
    <property type="evidence" value="ECO:0007669"/>
    <property type="project" value="UniProtKB-EC"/>
</dbReference>
<dbReference type="EC" id="6.3.3.2" evidence="5"/>
<keyword evidence="3 4" id="KW-0067">ATP-binding</keyword>
<organism evidence="6 7">
    <name type="scientific">Blautia faecicola</name>
    <dbReference type="NCBI Taxonomy" id="2509240"/>
    <lineage>
        <taxon>Bacteria</taxon>
        <taxon>Bacillati</taxon>
        <taxon>Bacillota</taxon>
        <taxon>Clostridia</taxon>
        <taxon>Lachnospirales</taxon>
        <taxon>Lachnospiraceae</taxon>
        <taxon>Blautia</taxon>
    </lineage>
</organism>
<evidence type="ECO:0000313" key="7">
    <source>
        <dbReference type="Proteomes" id="UP000290106"/>
    </source>
</evidence>
<gene>
    <name evidence="6" type="ORF">ETP43_07830</name>
</gene>
<evidence type="ECO:0000313" key="6">
    <source>
        <dbReference type="EMBL" id="RXS75135.1"/>
    </source>
</evidence>
<comment type="cofactor">
    <cofactor evidence="5">
        <name>Mg(2+)</name>
        <dbReference type="ChEBI" id="CHEBI:18420"/>
    </cofactor>
</comment>
<evidence type="ECO:0000256" key="1">
    <source>
        <dbReference type="ARBA" id="ARBA00010638"/>
    </source>
</evidence>
<name>A0A4V1NRW1_9FIRM</name>
<sequence length="183" mass="21251">METKKVIRKEIFRRRKEADPIAVHKNSEQIWQKLFSLPAFQESDWIYLYIDCKNEVMTDGIIEEAFRLGKKVAAPKVVGEDMIFYQISHPEDLEPGYFGIREPKTDLPVADGEDGLMVMPGVAFDDRRHRVGYGGGFYDRYLSKHTRHFTAALAFEFQMMEEVPTEPTDLLPDVVITEKTIYR</sequence>
<dbReference type="GO" id="GO:0035999">
    <property type="term" value="P:tetrahydrofolate interconversion"/>
    <property type="evidence" value="ECO:0007669"/>
    <property type="project" value="TreeGrafter"/>
</dbReference>
<reference evidence="6 7" key="1">
    <citation type="submission" date="2019-01" db="EMBL/GenBank/DDBJ databases">
        <title>Blautia sp. nov. KGMB01111 isolated human feces.</title>
        <authorList>
            <person name="Park J.-E."/>
            <person name="Kim J.-S."/>
            <person name="Park S.-H."/>
        </authorList>
    </citation>
    <scope>NUCLEOTIDE SEQUENCE [LARGE SCALE GENOMIC DNA]</scope>
    <source>
        <strain evidence="6 7">KGMB01111</strain>
    </source>
</reference>
<dbReference type="InterPro" id="IPR037171">
    <property type="entry name" value="NagB/RpiA_transferase-like"/>
</dbReference>
<dbReference type="PANTHER" id="PTHR23407:SF1">
    <property type="entry name" value="5-FORMYLTETRAHYDROFOLATE CYCLO-LIGASE"/>
    <property type="match status" value="1"/>
</dbReference>
<dbReference type="AlphaFoldDB" id="A0A4V1NRW1"/>
<dbReference type="InterPro" id="IPR002698">
    <property type="entry name" value="FTHF_cligase"/>
</dbReference>
<dbReference type="NCBIfam" id="TIGR02727">
    <property type="entry name" value="MTHFS_bact"/>
    <property type="match status" value="1"/>
</dbReference>
<keyword evidence="5" id="KW-0460">Magnesium</keyword>
<dbReference type="EMBL" id="SDKC01000001">
    <property type="protein sequence ID" value="RXS75135.1"/>
    <property type="molecule type" value="Genomic_DNA"/>
</dbReference>
<accession>A0A4V1NRW1</accession>
<protein>
    <recommendedName>
        <fullName evidence="5">5-formyltetrahydrofolate cyclo-ligase</fullName>
        <ecNumber evidence="5">6.3.3.2</ecNumber>
    </recommendedName>
</protein>
<feature type="binding site" evidence="4">
    <location>
        <begin position="130"/>
        <end position="138"/>
    </location>
    <ligand>
        <name>ATP</name>
        <dbReference type="ChEBI" id="CHEBI:30616"/>
    </ligand>
</feature>
<evidence type="ECO:0000256" key="4">
    <source>
        <dbReference type="PIRSR" id="PIRSR006806-1"/>
    </source>
</evidence>
<comment type="catalytic activity">
    <reaction evidence="5">
        <text>(6S)-5-formyl-5,6,7,8-tetrahydrofolate + ATP = (6R)-5,10-methenyltetrahydrofolate + ADP + phosphate</text>
        <dbReference type="Rhea" id="RHEA:10488"/>
        <dbReference type="ChEBI" id="CHEBI:30616"/>
        <dbReference type="ChEBI" id="CHEBI:43474"/>
        <dbReference type="ChEBI" id="CHEBI:57455"/>
        <dbReference type="ChEBI" id="CHEBI:57457"/>
        <dbReference type="ChEBI" id="CHEBI:456216"/>
        <dbReference type="EC" id="6.3.3.2"/>
    </reaction>
</comment>
<dbReference type="GO" id="GO:0046872">
    <property type="term" value="F:metal ion binding"/>
    <property type="evidence" value="ECO:0007669"/>
    <property type="project" value="UniProtKB-KW"/>
</dbReference>
<dbReference type="SUPFAM" id="SSF100950">
    <property type="entry name" value="NagB/RpiA/CoA transferase-like"/>
    <property type="match status" value="1"/>
</dbReference>
<dbReference type="Proteomes" id="UP000290106">
    <property type="component" value="Unassembled WGS sequence"/>
</dbReference>
<feature type="binding site" evidence="4">
    <location>
        <position position="50"/>
    </location>
    <ligand>
        <name>substrate</name>
    </ligand>
</feature>
<dbReference type="OrthoDB" id="9801938at2"/>
<dbReference type="PIRSF" id="PIRSF006806">
    <property type="entry name" value="FTHF_cligase"/>
    <property type="match status" value="1"/>
</dbReference>
<keyword evidence="5" id="KW-0479">Metal-binding</keyword>
<evidence type="ECO:0000256" key="2">
    <source>
        <dbReference type="ARBA" id="ARBA00022741"/>
    </source>
</evidence>
<evidence type="ECO:0000256" key="3">
    <source>
        <dbReference type="ARBA" id="ARBA00022840"/>
    </source>
</evidence>
<proteinExistence type="inferred from homology"/>
<keyword evidence="6" id="KW-0436">Ligase</keyword>
<dbReference type="Pfam" id="PF01812">
    <property type="entry name" value="5-FTHF_cyc-lig"/>
    <property type="match status" value="1"/>
</dbReference>
<dbReference type="GO" id="GO:0005524">
    <property type="term" value="F:ATP binding"/>
    <property type="evidence" value="ECO:0007669"/>
    <property type="project" value="UniProtKB-KW"/>
</dbReference>
<keyword evidence="7" id="KW-1185">Reference proteome</keyword>
<dbReference type="PANTHER" id="PTHR23407">
    <property type="entry name" value="ATPASE INHIBITOR/5-FORMYLTETRAHYDROFOLATE CYCLO-LIGASE"/>
    <property type="match status" value="1"/>
</dbReference>
<dbReference type="InterPro" id="IPR024185">
    <property type="entry name" value="FTHF_cligase-like_sf"/>
</dbReference>